<dbReference type="PROSITE" id="PS50082">
    <property type="entry name" value="WD_REPEATS_2"/>
    <property type="match status" value="2"/>
</dbReference>
<dbReference type="Pfam" id="PF00400">
    <property type="entry name" value="WD40"/>
    <property type="match status" value="3"/>
</dbReference>
<feature type="compositionally biased region" description="Basic residues" evidence="4">
    <location>
        <begin position="18"/>
        <end position="28"/>
    </location>
</feature>
<dbReference type="InterPro" id="IPR015943">
    <property type="entry name" value="WD40/YVTN_repeat-like_dom_sf"/>
</dbReference>
<feature type="compositionally biased region" description="Polar residues" evidence="4">
    <location>
        <begin position="478"/>
        <end position="494"/>
    </location>
</feature>
<keyword evidence="6" id="KW-1185">Reference proteome</keyword>
<dbReference type="OrthoDB" id="1284551at2759"/>
<evidence type="ECO:0000256" key="3">
    <source>
        <dbReference type="PROSITE-ProRule" id="PRU00221"/>
    </source>
</evidence>
<dbReference type="PANTHER" id="PTHR19919">
    <property type="entry name" value="WD REPEAT CONTAINING PROTEIN"/>
    <property type="match status" value="1"/>
</dbReference>
<feature type="compositionally biased region" description="Polar residues" evidence="4">
    <location>
        <begin position="121"/>
        <end position="130"/>
    </location>
</feature>
<feature type="repeat" description="WD" evidence="3">
    <location>
        <begin position="537"/>
        <end position="571"/>
    </location>
</feature>
<evidence type="ECO:0000256" key="1">
    <source>
        <dbReference type="ARBA" id="ARBA00022574"/>
    </source>
</evidence>
<feature type="region of interest" description="Disordered" evidence="4">
    <location>
        <begin position="464"/>
        <end position="494"/>
    </location>
</feature>
<feature type="compositionally biased region" description="Low complexity" evidence="4">
    <location>
        <begin position="1"/>
        <end position="17"/>
    </location>
</feature>
<dbReference type="SUPFAM" id="SSF50978">
    <property type="entry name" value="WD40 repeat-like"/>
    <property type="match status" value="1"/>
</dbReference>
<keyword evidence="1 3" id="KW-0853">WD repeat</keyword>
<dbReference type="AlphaFoldDB" id="A0A6A5QFM3"/>
<evidence type="ECO:0000256" key="4">
    <source>
        <dbReference type="SAM" id="MobiDB-lite"/>
    </source>
</evidence>
<dbReference type="FunFam" id="2.130.10.10:FF:000561">
    <property type="entry name" value="Putative WD repeat protein"/>
    <property type="match status" value="1"/>
</dbReference>
<dbReference type="SMART" id="SM00320">
    <property type="entry name" value="WD40"/>
    <property type="match status" value="3"/>
</dbReference>
<feature type="compositionally biased region" description="Polar residues" evidence="4">
    <location>
        <begin position="57"/>
        <end position="66"/>
    </location>
</feature>
<dbReference type="Proteomes" id="UP000800096">
    <property type="component" value="Unassembled WGS sequence"/>
</dbReference>
<dbReference type="InterPro" id="IPR036322">
    <property type="entry name" value="WD40_repeat_dom_sf"/>
</dbReference>
<evidence type="ECO:0000313" key="5">
    <source>
        <dbReference type="EMBL" id="KAF1913630.1"/>
    </source>
</evidence>
<organism evidence="5 6">
    <name type="scientific">Ampelomyces quisqualis</name>
    <name type="common">Powdery mildew agent</name>
    <dbReference type="NCBI Taxonomy" id="50730"/>
    <lineage>
        <taxon>Eukaryota</taxon>
        <taxon>Fungi</taxon>
        <taxon>Dikarya</taxon>
        <taxon>Ascomycota</taxon>
        <taxon>Pezizomycotina</taxon>
        <taxon>Dothideomycetes</taxon>
        <taxon>Pleosporomycetidae</taxon>
        <taxon>Pleosporales</taxon>
        <taxon>Pleosporineae</taxon>
        <taxon>Phaeosphaeriaceae</taxon>
        <taxon>Ampelomyces</taxon>
    </lineage>
</organism>
<feature type="compositionally biased region" description="Low complexity" evidence="4">
    <location>
        <begin position="75"/>
        <end position="98"/>
    </location>
</feature>
<feature type="repeat" description="WD" evidence="3">
    <location>
        <begin position="378"/>
        <end position="420"/>
    </location>
</feature>
<gene>
    <name evidence="5" type="ORF">BDU57DRAFT_455264</name>
</gene>
<feature type="compositionally biased region" description="Basic and acidic residues" evidence="4">
    <location>
        <begin position="467"/>
        <end position="477"/>
    </location>
</feature>
<feature type="region of interest" description="Disordered" evidence="4">
    <location>
        <begin position="121"/>
        <end position="180"/>
    </location>
</feature>
<name>A0A6A5QFM3_AMPQU</name>
<dbReference type="InterPro" id="IPR001680">
    <property type="entry name" value="WD40_rpt"/>
</dbReference>
<feature type="region of interest" description="Disordered" evidence="4">
    <location>
        <begin position="1"/>
        <end position="32"/>
    </location>
</feature>
<protein>
    <submittedName>
        <fullName evidence="5">WD40-repeat-containing domain protein</fullName>
    </submittedName>
</protein>
<reference evidence="5" key="1">
    <citation type="journal article" date="2020" name="Stud. Mycol.">
        <title>101 Dothideomycetes genomes: a test case for predicting lifestyles and emergence of pathogens.</title>
        <authorList>
            <person name="Haridas S."/>
            <person name="Albert R."/>
            <person name="Binder M."/>
            <person name="Bloem J."/>
            <person name="Labutti K."/>
            <person name="Salamov A."/>
            <person name="Andreopoulos B."/>
            <person name="Baker S."/>
            <person name="Barry K."/>
            <person name="Bills G."/>
            <person name="Bluhm B."/>
            <person name="Cannon C."/>
            <person name="Castanera R."/>
            <person name="Culley D."/>
            <person name="Daum C."/>
            <person name="Ezra D."/>
            <person name="Gonzalez J."/>
            <person name="Henrissat B."/>
            <person name="Kuo A."/>
            <person name="Liang C."/>
            <person name="Lipzen A."/>
            <person name="Lutzoni F."/>
            <person name="Magnuson J."/>
            <person name="Mondo S."/>
            <person name="Nolan M."/>
            <person name="Ohm R."/>
            <person name="Pangilinan J."/>
            <person name="Park H.-J."/>
            <person name="Ramirez L."/>
            <person name="Alfaro M."/>
            <person name="Sun H."/>
            <person name="Tritt A."/>
            <person name="Yoshinaga Y."/>
            <person name="Zwiers L.-H."/>
            <person name="Turgeon B."/>
            <person name="Goodwin S."/>
            <person name="Spatafora J."/>
            <person name="Crous P."/>
            <person name="Grigoriev I."/>
        </authorList>
    </citation>
    <scope>NUCLEOTIDE SEQUENCE</scope>
    <source>
        <strain evidence="5">HMLAC05119</strain>
    </source>
</reference>
<keyword evidence="2" id="KW-0677">Repeat</keyword>
<feature type="region of interest" description="Disordered" evidence="4">
    <location>
        <begin position="581"/>
        <end position="609"/>
    </location>
</feature>
<dbReference type="InterPro" id="IPR019775">
    <property type="entry name" value="WD40_repeat_CS"/>
</dbReference>
<proteinExistence type="predicted"/>
<dbReference type="Gene3D" id="2.130.10.10">
    <property type="entry name" value="YVTN repeat-like/Quinoprotein amine dehydrogenase"/>
    <property type="match status" value="1"/>
</dbReference>
<accession>A0A6A5QFM3</accession>
<evidence type="ECO:0000256" key="2">
    <source>
        <dbReference type="ARBA" id="ARBA00022737"/>
    </source>
</evidence>
<dbReference type="PROSITE" id="PS50294">
    <property type="entry name" value="WD_REPEATS_REGION"/>
    <property type="match status" value="1"/>
</dbReference>
<dbReference type="InterPro" id="IPR045159">
    <property type="entry name" value="DCAF7-like"/>
</dbReference>
<feature type="region of interest" description="Disordered" evidence="4">
    <location>
        <begin position="57"/>
        <end position="98"/>
    </location>
</feature>
<sequence>MPFGQQPQQPQQQQQQHPQHHHPLHHHQNAPTTPAAGIYQAAAALGSIGAPMGNLRAATSGQTSAGTDAFQPARTAQSPTPAAGAGQQQRPAPASAYTAPATVPTQNHLPAAAQQYTLPTRSSTLHQAQPSAPPAHGHSRSSPAGMGPEHKYIPFSHTPEQPKYAPNTPAQKYYAAPPAGAASHSPLGLADIRPRADSNMDREGAMGHGNAMMTEQTKVASNSNYLAPWSIYAYDWCKWSVPAGNSAGKMAVGSYLEDNHNFARRPGLQPRPIRILDTHIAPQDAAGPGAPPYGIEYSAVAEATCSFPVTRILWEPPSSQKQSTDLLATSGDHLRLWSLPQNAANTMTNTITRSSSVNTREPQLPKLTPLALLSNSKTPEHTAPLTSLDWNTLSPKLIITSSIDTTCTIWDIPSLTAKTQLIAHDKEVFDVRFCAGSVDVFVSCGADGSVRMFDLRSLEHSTIIYEPSDKNGDRDKGSPTSGRMSPTKAQQTMPNAPPLLRLAASPHDSHLLATFAADSDLIRILDVRQPGQALLELRGHSASVNSIEWNPSRRGMLASGGDDSLVLVWDLLHANNGAAISAEHAAPPPPPPSAHPTNGGAGTQNAPVGQKGPYASWRCDYEVGNISWAPQSALTGQGGEWVGVAGGRGIWGVKL</sequence>
<feature type="compositionally biased region" description="Low complexity" evidence="4">
    <location>
        <begin position="169"/>
        <end position="180"/>
    </location>
</feature>
<dbReference type="PROSITE" id="PS00678">
    <property type="entry name" value="WD_REPEATS_1"/>
    <property type="match status" value="2"/>
</dbReference>
<dbReference type="EMBL" id="ML979138">
    <property type="protein sequence ID" value="KAF1913630.1"/>
    <property type="molecule type" value="Genomic_DNA"/>
</dbReference>
<evidence type="ECO:0000313" key="6">
    <source>
        <dbReference type="Proteomes" id="UP000800096"/>
    </source>
</evidence>